<dbReference type="PROSITE" id="PS00061">
    <property type="entry name" value="ADH_SHORT"/>
    <property type="match status" value="1"/>
</dbReference>
<evidence type="ECO:0000256" key="1">
    <source>
        <dbReference type="ARBA" id="ARBA00005125"/>
    </source>
</evidence>
<evidence type="ECO:0000256" key="2">
    <source>
        <dbReference type="ARBA" id="ARBA00007637"/>
    </source>
</evidence>
<reference evidence="5" key="1">
    <citation type="submission" date="2017-05" db="EMBL/GenBank/DDBJ databases">
        <authorList>
            <person name="Macchi M."/>
            <person name="Festa S."/>
            <person name="Coppotelli B.M."/>
            <person name="Morelli I.S."/>
        </authorList>
    </citation>
    <scope>NUCLEOTIDE SEQUENCE [LARGE SCALE GENOMIC DNA]</scope>
    <source>
        <strain evidence="5">I</strain>
    </source>
</reference>
<dbReference type="SUPFAM" id="SSF51735">
    <property type="entry name" value="NAD(P)-binding Rossmann-fold domains"/>
    <property type="match status" value="1"/>
</dbReference>
<evidence type="ECO:0000259" key="3">
    <source>
        <dbReference type="Pfam" id="PF01370"/>
    </source>
</evidence>
<dbReference type="Gene3D" id="3.40.50.720">
    <property type="entry name" value="NAD(P)-binding Rossmann-like Domain"/>
    <property type="match status" value="1"/>
</dbReference>
<comment type="similarity">
    <text evidence="2">Belongs to the NAD(P)-dependent epimerase/dehydratase family.</text>
</comment>
<accession>A0A211ZW13</accession>
<proteinExistence type="inferred from homology"/>
<dbReference type="InterPro" id="IPR020904">
    <property type="entry name" value="Sc_DH/Rdtase_CS"/>
</dbReference>
<evidence type="ECO:0000313" key="5">
    <source>
        <dbReference type="Proteomes" id="UP000196655"/>
    </source>
</evidence>
<dbReference type="AlphaFoldDB" id="A0A211ZW13"/>
<dbReference type="PANTHER" id="PTHR43000">
    <property type="entry name" value="DTDP-D-GLUCOSE 4,6-DEHYDRATASE-RELATED"/>
    <property type="match status" value="1"/>
</dbReference>
<feature type="domain" description="NAD-dependent epimerase/dehydratase" evidence="3">
    <location>
        <begin position="2"/>
        <end position="233"/>
    </location>
</feature>
<comment type="pathway">
    <text evidence="1">Bacterial outer membrane biogenesis; LPS O-antigen biosynthesis.</text>
</comment>
<dbReference type="EMBL" id="NHON01000001">
    <property type="protein sequence ID" value="OWJ69267.1"/>
    <property type="molecule type" value="Genomic_DNA"/>
</dbReference>
<evidence type="ECO:0000313" key="4">
    <source>
        <dbReference type="EMBL" id="OWJ69267.1"/>
    </source>
</evidence>
<gene>
    <name evidence="4" type="ORF">BWR60_01055</name>
</gene>
<dbReference type="InterPro" id="IPR036291">
    <property type="entry name" value="NAD(P)-bd_dom_sf"/>
</dbReference>
<dbReference type="Proteomes" id="UP000196655">
    <property type="component" value="Unassembled WGS sequence"/>
</dbReference>
<comment type="caution">
    <text evidence="4">The sequence shown here is derived from an EMBL/GenBank/DDBJ whole genome shotgun (WGS) entry which is preliminary data.</text>
</comment>
<dbReference type="InterPro" id="IPR001509">
    <property type="entry name" value="Epimerase_deHydtase"/>
</dbReference>
<dbReference type="Pfam" id="PF01370">
    <property type="entry name" value="Epimerase"/>
    <property type="match status" value="1"/>
</dbReference>
<sequence length="331" mass="36128">MFISGVAGFLGSHLADAFLSRGARVAGIDNLLGGSAENVPAGVDFRVADCNDRPGYSDMLQGTRVAYHCAALAHEGLSVFSPHLISTHGINATAGLISAAIAAGVGRIVYCSSMARYGRNAPPFAEHQDPRPADPYAISKVAGEQMLRTLCDAHGVAFNIAVPHNIIGPRQRYDDPYRNVASIMINRMLRGLQPIVYGDGSQRRCFSFVADVVPSLVRLGVDPDIRSEVFNLGPDEQVVTILELAREIAGQLEFELAPIFMAPRPLEVQDAFCASDKARRLLGYRTTYTLRDGLAGMIAWIRAKGPRPFRYDCEIEIRNERTPRTWAESII</sequence>
<organism evidence="4 5">
    <name type="scientific">Inquilinus limosus</name>
    <dbReference type="NCBI Taxonomy" id="171674"/>
    <lineage>
        <taxon>Bacteria</taxon>
        <taxon>Pseudomonadati</taxon>
        <taxon>Pseudomonadota</taxon>
        <taxon>Alphaproteobacteria</taxon>
        <taxon>Rhodospirillales</taxon>
        <taxon>Rhodospirillaceae</taxon>
        <taxon>Inquilinus</taxon>
    </lineage>
</organism>
<name>A0A211ZW13_9PROT</name>
<protein>
    <submittedName>
        <fullName evidence="4">Epimerase</fullName>
    </submittedName>
</protein>
<keyword evidence="5" id="KW-1185">Reference proteome</keyword>